<name>A0ABR0CHI3_9LAMI</name>
<evidence type="ECO:0000313" key="8">
    <source>
        <dbReference type="EMBL" id="KAK4476330.1"/>
    </source>
</evidence>
<evidence type="ECO:0000256" key="3">
    <source>
        <dbReference type="ARBA" id="ARBA00023163"/>
    </source>
</evidence>
<dbReference type="InterPro" id="IPR036638">
    <property type="entry name" value="HLH_DNA-bd_sf"/>
</dbReference>
<evidence type="ECO:0000313" key="9">
    <source>
        <dbReference type="Proteomes" id="UP001291926"/>
    </source>
</evidence>
<sequence>MAANVLGTRAFHYLITNSVSANRSSLKATNVENLQNKLSHLVEETINSSKFSWNYAIFWQIMRSNSGDVVLGWGDGCCREPRKDEENASTRILNVRIDDESKQRMRKTVLQKLHTMFGGSHEDSYAFRLDYITDTEIFFLASMYFTFPRGEGGPGKCFGFGKHVWLSQALKPSVDYCKRSFLAKAAGMQTVVMVPTGLGVVEFGSLRCIPERVEVVKVIASAFSSRQKGKQVSVANDKTDPVPKLVIGNRTPESAFRHDLNAAAERPGSISKLVIGNSSGRAPRMFAPDLNFNEMQYKEKLAVMENRAVNIIPSANNKPLFPNLWFNGFNAPPPVTTQFNNFKPPVNRVVDAIPIGLPIYSPQPQAKDFQRQKPAQIQIDSSEATSRATGSQPFNVEPDQHSDVEASVVEELDDGPSEEKRPKKRGRKPADGREEPLNHVEAERQRREKLNQRFYALRAVVPKITKMDKASLLGDAIDYITELEKKVCELESEKARLSVSAPKTNSGTGEGLTSMEILSSCDEIRVRVSCPLESHPTANLMQAIKNAKATIIDAKFVAGSDKIYHTFVVKSQGPEKLTKERLIEAFSRGSN</sequence>
<feature type="compositionally biased region" description="Polar residues" evidence="6">
    <location>
        <begin position="373"/>
        <end position="394"/>
    </location>
</feature>
<dbReference type="Gene3D" id="4.10.280.10">
    <property type="entry name" value="Helix-loop-helix DNA-binding domain"/>
    <property type="match status" value="1"/>
</dbReference>
<protein>
    <recommendedName>
        <fullName evidence="5">Transcription factor</fullName>
        <shortName evidence="5">bHLH transcription factor</shortName>
    </recommendedName>
    <alternativeName>
        <fullName evidence="5">Basic helix-loop-helix protein</fullName>
    </alternativeName>
</protein>
<keyword evidence="9" id="KW-1185">Reference proteome</keyword>
<dbReference type="SMART" id="SM00353">
    <property type="entry name" value="HLH"/>
    <property type="match status" value="1"/>
</dbReference>
<keyword evidence="3 5" id="KW-0804">Transcription</keyword>
<dbReference type="InterPro" id="IPR011598">
    <property type="entry name" value="bHLH_dom"/>
</dbReference>
<accession>A0ABR0CHI3</accession>
<evidence type="ECO:0000259" key="7">
    <source>
        <dbReference type="PROSITE" id="PS50888"/>
    </source>
</evidence>
<dbReference type="Proteomes" id="UP001291926">
    <property type="component" value="Unassembled WGS sequence"/>
</dbReference>
<dbReference type="PROSITE" id="PS50888">
    <property type="entry name" value="BHLH"/>
    <property type="match status" value="1"/>
</dbReference>
<gene>
    <name evidence="8" type="ORF">RD792_015476</name>
</gene>
<dbReference type="InterPro" id="IPR045084">
    <property type="entry name" value="AIB/MYC-like"/>
</dbReference>
<feature type="region of interest" description="Disordered" evidence="6">
    <location>
        <begin position="366"/>
        <end position="446"/>
    </location>
</feature>
<keyword evidence="2 5" id="KW-0805">Transcription regulation</keyword>
<feature type="domain" description="BHLH" evidence="7">
    <location>
        <begin position="434"/>
        <end position="483"/>
    </location>
</feature>
<dbReference type="PANTHER" id="PTHR11514">
    <property type="entry name" value="MYC"/>
    <property type="match status" value="1"/>
</dbReference>
<dbReference type="SUPFAM" id="SSF47459">
    <property type="entry name" value="HLH, helix-loop-helix DNA-binding domain"/>
    <property type="match status" value="1"/>
</dbReference>
<comment type="subcellular location">
    <subcellularLocation>
        <location evidence="1 5">Nucleus</location>
    </subcellularLocation>
</comment>
<reference evidence="8 9" key="1">
    <citation type="journal article" date="2023" name="bioRxiv">
        <title>Genome report: Whole genome sequence and annotation of Penstemon davidsonii.</title>
        <authorList>
            <person name="Ostevik K.L."/>
            <person name="Alabady M."/>
            <person name="Zhang M."/>
            <person name="Rausher M.D."/>
        </authorList>
    </citation>
    <scope>NUCLEOTIDE SEQUENCE [LARGE SCALE GENOMIC DNA]</scope>
    <source>
        <strain evidence="8">DNT005</strain>
        <tissue evidence="8">Whole leaf</tissue>
    </source>
</reference>
<feature type="compositionally biased region" description="Basic and acidic residues" evidence="6">
    <location>
        <begin position="428"/>
        <end position="446"/>
    </location>
</feature>
<evidence type="ECO:0000256" key="4">
    <source>
        <dbReference type="ARBA" id="ARBA00023242"/>
    </source>
</evidence>
<organism evidence="8 9">
    <name type="scientific">Penstemon davidsonii</name>
    <dbReference type="NCBI Taxonomy" id="160366"/>
    <lineage>
        <taxon>Eukaryota</taxon>
        <taxon>Viridiplantae</taxon>
        <taxon>Streptophyta</taxon>
        <taxon>Embryophyta</taxon>
        <taxon>Tracheophyta</taxon>
        <taxon>Spermatophyta</taxon>
        <taxon>Magnoliopsida</taxon>
        <taxon>eudicotyledons</taxon>
        <taxon>Gunneridae</taxon>
        <taxon>Pentapetalae</taxon>
        <taxon>asterids</taxon>
        <taxon>lamiids</taxon>
        <taxon>Lamiales</taxon>
        <taxon>Plantaginaceae</taxon>
        <taxon>Cheloneae</taxon>
        <taxon>Penstemon</taxon>
    </lineage>
</organism>
<keyword evidence="4 5" id="KW-0539">Nucleus</keyword>
<evidence type="ECO:0000256" key="1">
    <source>
        <dbReference type="ARBA" id="ARBA00004123"/>
    </source>
</evidence>
<evidence type="ECO:0000256" key="2">
    <source>
        <dbReference type="ARBA" id="ARBA00023015"/>
    </source>
</evidence>
<dbReference type="Pfam" id="PF00010">
    <property type="entry name" value="HLH"/>
    <property type="match status" value="1"/>
</dbReference>
<evidence type="ECO:0000256" key="5">
    <source>
        <dbReference type="RuleBase" id="RU369104"/>
    </source>
</evidence>
<evidence type="ECO:0000256" key="6">
    <source>
        <dbReference type="SAM" id="MobiDB-lite"/>
    </source>
</evidence>
<dbReference type="EMBL" id="JAYDYQ010002688">
    <property type="protein sequence ID" value="KAK4476330.1"/>
    <property type="molecule type" value="Genomic_DNA"/>
</dbReference>
<dbReference type="CDD" id="cd11449">
    <property type="entry name" value="bHLH_AtAIB_like"/>
    <property type="match status" value="1"/>
</dbReference>
<dbReference type="PANTHER" id="PTHR11514:SF47">
    <property type="entry name" value="TRANSCRIPTION FACTOR BHLH13"/>
    <property type="match status" value="1"/>
</dbReference>
<dbReference type="InterPro" id="IPR025610">
    <property type="entry name" value="MYC/MYB_N"/>
</dbReference>
<comment type="caution">
    <text evidence="8">The sequence shown here is derived from an EMBL/GenBank/DDBJ whole genome shotgun (WGS) entry which is preliminary data.</text>
</comment>
<dbReference type="Pfam" id="PF14215">
    <property type="entry name" value="bHLH-MYC_N"/>
    <property type="match status" value="1"/>
</dbReference>
<proteinExistence type="predicted"/>